<dbReference type="Pfam" id="PF13181">
    <property type="entry name" value="TPR_8"/>
    <property type="match status" value="2"/>
</dbReference>
<dbReference type="InterPro" id="IPR001173">
    <property type="entry name" value="Glyco_trans_2-like"/>
</dbReference>
<dbReference type="Gene3D" id="3.90.550.10">
    <property type="entry name" value="Spore Coat Polysaccharide Biosynthesis Protein SpsA, Chain A"/>
    <property type="match status" value="1"/>
</dbReference>
<evidence type="ECO:0000313" key="3">
    <source>
        <dbReference type="EMBL" id="MFC5448779.1"/>
    </source>
</evidence>
<dbReference type="RefSeq" id="WP_270884566.1">
    <property type="nucleotide sequence ID" value="NZ_JAQFVF010000072.1"/>
</dbReference>
<accession>A0ABW0K6A7</accession>
<dbReference type="Pfam" id="PF13432">
    <property type="entry name" value="TPR_16"/>
    <property type="match status" value="1"/>
</dbReference>
<dbReference type="PANTHER" id="PTHR43630:SF2">
    <property type="entry name" value="GLYCOSYLTRANSFERASE"/>
    <property type="match status" value="1"/>
</dbReference>
<keyword evidence="3" id="KW-0808">Transferase</keyword>
<dbReference type="PROSITE" id="PS50005">
    <property type="entry name" value="TPR"/>
    <property type="match status" value="3"/>
</dbReference>
<evidence type="ECO:0000259" key="2">
    <source>
        <dbReference type="Pfam" id="PF00535"/>
    </source>
</evidence>
<feature type="domain" description="Glycosyltransferase 2-like" evidence="2">
    <location>
        <begin position="6"/>
        <end position="100"/>
    </location>
</feature>
<dbReference type="EC" id="2.4.-.-" evidence="3"/>
<gene>
    <name evidence="3" type="ORF">ACFPOG_10930</name>
</gene>
<proteinExistence type="predicted"/>
<feature type="repeat" description="TPR" evidence="1">
    <location>
        <begin position="205"/>
        <end position="238"/>
    </location>
</feature>
<comment type="caution">
    <text evidence="3">The sequence shown here is derived from an EMBL/GenBank/DDBJ whole genome shotgun (WGS) entry which is preliminary data.</text>
</comment>
<protein>
    <submittedName>
        <fullName evidence="3">Glycosyltransferase</fullName>
        <ecNumber evidence="3">2.4.-.-</ecNumber>
    </submittedName>
</protein>
<dbReference type="Gene3D" id="1.25.40.10">
    <property type="entry name" value="Tetratricopeptide repeat domain"/>
    <property type="match status" value="3"/>
</dbReference>
<organism evidence="3 4">
    <name type="scientific">Paenibacillus aestuarii</name>
    <dbReference type="NCBI Taxonomy" id="516965"/>
    <lineage>
        <taxon>Bacteria</taxon>
        <taxon>Bacillati</taxon>
        <taxon>Bacillota</taxon>
        <taxon>Bacilli</taxon>
        <taxon>Bacillales</taxon>
        <taxon>Paenibacillaceae</taxon>
        <taxon>Paenibacillus</taxon>
    </lineage>
</organism>
<dbReference type="InterPro" id="IPR011990">
    <property type="entry name" value="TPR-like_helical_dom_sf"/>
</dbReference>
<dbReference type="InterPro" id="IPR029044">
    <property type="entry name" value="Nucleotide-diphossugar_trans"/>
</dbReference>
<dbReference type="EMBL" id="JBHSMJ010000011">
    <property type="protein sequence ID" value="MFC5448779.1"/>
    <property type="molecule type" value="Genomic_DNA"/>
</dbReference>
<dbReference type="Pfam" id="PF00535">
    <property type="entry name" value="Glycos_transf_2"/>
    <property type="match status" value="1"/>
</dbReference>
<keyword evidence="3" id="KW-0328">Glycosyltransferase</keyword>
<dbReference type="Proteomes" id="UP001596044">
    <property type="component" value="Unassembled WGS sequence"/>
</dbReference>
<keyword evidence="1" id="KW-0802">TPR repeat</keyword>
<dbReference type="SUPFAM" id="SSF48452">
    <property type="entry name" value="TPR-like"/>
    <property type="match status" value="2"/>
</dbReference>
<dbReference type="PANTHER" id="PTHR43630">
    <property type="entry name" value="POLY-BETA-1,6-N-ACETYL-D-GLUCOSAMINE SYNTHASE"/>
    <property type="match status" value="1"/>
</dbReference>
<feature type="repeat" description="TPR" evidence="1">
    <location>
        <begin position="327"/>
        <end position="360"/>
    </location>
</feature>
<dbReference type="GO" id="GO:0016757">
    <property type="term" value="F:glycosyltransferase activity"/>
    <property type="evidence" value="ECO:0007669"/>
    <property type="project" value="UniProtKB-KW"/>
</dbReference>
<dbReference type="InterPro" id="IPR019734">
    <property type="entry name" value="TPR_rpt"/>
</dbReference>
<reference evidence="4" key="1">
    <citation type="journal article" date="2019" name="Int. J. Syst. Evol. Microbiol.">
        <title>The Global Catalogue of Microorganisms (GCM) 10K type strain sequencing project: providing services to taxonomists for standard genome sequencing and annotation.</title>
        <authorList>
            <consortium name="The Broad Institute Genomics Platform"/>
            <consortium name="The Broad Institute Genome Sequencing Center for Infectious Disease"/>
            <person name="Wu L."/>
            <person name="Ma J."/>
        </authorList>
    </citation>
    <scope>NUCLEOTIDE SEQUENCE [LARGE SCALE GENOMIC DNA]</scope>
    <source>
        <strain evidence="4">KACC 11904</strain>
    </source>
</reference>
<dbReference type="CDD" id="cd02511">
    <property type="entry name" value="Beta4Glucosyltransferase"/>
    <property type="match status" value="1"/>
</dbReference>
<evidence type="ECO:0000313" key="4">
    <source>
        <dbReference type="Proteomes" id="UP001596044"/>
    </source>
</evidence>
<evidence type="ECO:0000256" key="1">
    <source>
        <dbReference type="PROSITE-ProRule" id="PRU00339"/>
    </source>
</evidence>
<keyword evidence="4" id="KW-1185">Reference proteome</keyword>
<name>A0ABW0K6A7_9BACL</name>
<sequence length="651" mass="74853">MDKLLSLCMIVKDEEQTLGRCLESVQGLVDEIIIVDTGSTDSTKDIAARFGAKISDFVWTKDFAAARNESLSKATGTWILVLDADEYVQKEQHSKLKQFLLGIDSTIPRYLILPIMNIFGENESNMKGLLESSGPRIFSNFNGIYYTKPIHEQLTIDSGDFHQDSFAFTIYHSGYTDETVTRKEKSKRNLEIFEKMDLDTEKNDPYHFFTLANEYAKTGDHNKAIDYYQRAYKQSDPNLNWIPICMDYLINNYFIVEDYSKAFELIQTGLQRWGQFSDYYAYTGYIYNKFGFDDLAKENYLAAIQIGEEAGSSGKQTTLVKPHLSIVYPSRYLAQIYLKENNLAQAVFYFTKVLNSTPRDTAVLYKLIQVLSKSESAESMITFFEKLYPSQHQANLSLMFQISVLAASTDLAKYYYQRIERLDIALEKEQLLNYALLTHDISLFNQILDSIGDTPDSKSPVYKFLLVAIATWRLPEYIKRFNIQLEHSLYKITQSILAVFNGADPVAITDEDSASFTELLVKLFEVQSFEAFDLLMTHLSNPDIINRVADHFYSIQQLDLAIDYYSILLKEDLLHATGYENLSYLHFNQGDIENGLAFLERALGLQPNNMALYALYSKHAANDSKKKAYNQQFIDNFPRYKDLPFIRSIKL</sequence>
<dbReference type="SUPFAM" id="SSF53448">
    <property type="entry name" value="Nucleotide-diphospho-sugar transferases"/>
    <property type="match status" value="1"/>
</dbReference>
<feature type="repeat" description="TPR" evidence="1">
    <location>
        <begin position="576"/>
        <end position="609"/>
    </location>
</feature>
<dbReference type="SMART" id="SM00028">
    <property type="entry name" value="TPR"/>
    <property type="match status" value="4"/>
</dbReference>